<dbReference type="PANTHER" id="PTHR13096">
    <property type="entry name" value="MINA53 MYC INDUCED NUCLEAR ANTIGEN"/>
    <property type="match status" value="1"/>
</dbReference>
<evidence type="ECO:0000256" key="3">
    <source>
        <dbReference type="ARBA" id="ARBA00022723"/>
    </source>
</evidence>
<gene>
    <name evidence="12" type="ORF">GSOID_T00003026001</name>
</gene>
<dbReference type="GO" id="GO:0005730">
    <property type="term" value="C:nucleolus"/>
    <property type="evidence" value="ECO:0007669"/>
    <property type="project" value="UniProtKB-SubCell"/>
</dbReference>
<dbReference type="AlphaFoldDB" id="E4XT93"/>
<dbReference type="OrthoDB" id="425950at2759"/>
<evidence type="ECO:0000256" key="9">
    <source>
        <dbReference type="RuleBase" id="RU366061"/>
    </source>
</evidence>
<evidence type="ECO:0000256" key="1">
    <source>
        <dbReference type="ARBA" id="ARBA00004604"/>
    </source>
</evidence>
<dbReference type="PANTHER" id="PTHR13096:SF7">
    <property type="entry name" value="RIBOSOMAL OXYGENASE 2"/>
    <property type="match status" value="1"/>
</dbReference>
<reference evidence="12" key="1">
    <citation type="journal article" date="2010" name="Science">
        <title>Plasticity of animal genome architecture unmasked by rapid evolution of a pelagic tunicate.</title>
        <authorList>
            <person name="Denoeud F."/>
            <person name="Henriet S."/>
            <person name="Mungpakdee S."/>
            <person name="Aury J.M."/>
            <person name="Da Silva C."/>
            <person name="Brinkmann H."/>
            <person name="Mikhaleva J."/>
            <person name="Olsen L.C."/>
            <person name="Jubin C."/>
            <person name="Canestro C."/>
            <person name="Bouquet J.M."/>
            <person name="Danks G."/>
            <person name="Poulain J."/>
            <person name="Campsteijn C."/>
            <person name="Adamski M."/>
            <person name="Cross I."/>
            <person name="Yadetie F."/>
            <person name="Muffato M."/>
            <person name="Louis A."/>
            <person name="Butcher S."/>
            <person name="Tsagkogeorga G."/>
            <person name="Konrad A."/>
            <person name="Singh S."/>
            <person name="Jensen M.F."/>
            <person name="Cong E.H."/>
            <person name="Eikeseth-Otteraa H."/>
            <person name="Noel B."/>
            <person name="Anthouard V."/>
            <person name="Porcel B.M."/>
            <person name="Kachouri-Lafond R."/>
            <person name="Nishino A."/>
            <person name="Ugolini M."/>
            <person name="Chourrout P."/>
            <person name="Nishida H."/>
            <person name="Aasland R."/>
            <person name="Huzurbazar S."/>
            <person name="Westhof E."/>
            <person name="Delsuc F."/>
            <person name="Lehrach H."/>
            <person name="Reinhardt R."/>
            <person name="Weissenbach J."/>
            <person name="Roy S.W."/>
            <person name="Artiguenave F."/>
            <person name="Postlethwait J.H."/>
            <person name="Manak J.R."/>
            <person name="Thompson E.M."/>
            <person name="Jaillon O."/>
            <person name="Du Pasquier L."/>
            <person name="Boudinot P."/>
            <person name="Liberles D.A."/>
            <person name="Volff J.N."/>
            <person name="Philippe H."/>
            <person name="Lenhard B."/>
            <person name="Roest Crollius H."/>
            <person name="Wincker P."/>
            <person name="Chourrout D."/>
        </authorList>
    </citation>
    <scope>NUCLEOTIDE SEQUENCE [LARGE SCALE GENOMIC DNA]</scope>
</reference>
<proteinExistence type="inferred from homology"/>
<dbReference type="EMBL" id="FN653150">
    <property type="protein sequence ID" value="CBY12955.1"/>
    <property type="molecule type" value="Genomic_DNA"/>
</dbReference>
<comment type="subcellular location">
    <subcellularLocation>
        <location evidence="1">Nucleus</location>
        <location evidence="1">Nucleolus</location>
    </subcellularLocation>
</comment>
<evidence type="ECO:0000259" key="11">
    <source>
        <dbReference type="Pfam" id="PF08007"/>
    </source>
</evidence>
<feature type="region of interest" description="Disordered" evidence="10">
    <location>
        <begin position="387"/>
        <end position="411"/>
    </location>
</feature>
<comment type="cofactor">
    <cofactor evidence="9">
        <name>Fe(2+)</name>
        <dbReference type="ChEBI" id="CHEBI:29033"/>
    </cofactor>
    <text evidence="9">Binds 1 Fe(2+) ion per subunit.</text>
</comment>
<keyword evidence="9" id="KW-0223">Dioxygenase</keyword>
<protein>
    <recommendedName>
        <fullName evidence="9">Bifunctional lysine-specific demethylase and histidyl-hydroxylase</fullName>
        <ecNumber evidence="9">1.14.11.-</ecNumber>
    </recommendedName>
</protein>
<keyword evidence="9" id="KW-0539">Nucleus</keyword>
<dbReference type="GO" id="GO:0005506">
    <property type="term" value="F:iron ion binding"/>
    <property type="evidence" value="ECO:0007669"/>
    <property type="project" value="UniProtKB-UniRule"/>
</dbReference>
<comment type="function">
    <text evidence="6">Oxygenase that can act as both a histone lysine demethylase and a ribosomal histidine hydroxylase. Is involved in the demethylation of trimethylated 'Lys-9' on histone H3 (H3K9me3), leading to an increase in ribosomal RNA expression. Also catalyzes the hydroxylation of 60S ribosomal protein L27a on 'His-39'. May play an important role in cell growth and survival. May be involved in ribosome biogenesis, most likely during the assembly process of pre-ribosomal particles.</text>
</comment>
<feature type="compositionally biased region" description="Acidic residues" evidence="10">
    <location>
        <begin position="387"/>
        <end position="404"/>
    </location>
</feature>
<dbReference type="InterPro" id="IPR039994">
    <property type="entry name" value="NO66-like"/>
</dbReference>
<dbReference type="GO" id="GO:0036139">
    <property type="term" value="F:peptidyl-histidine dioxygenase activity"/>
    <property type="evidence" value="ECO:0007669"/>
    <property type="project" value="UniProtKB-EC"/>
</dbReference>
<feature type="region of interest" description="Disordered" evidence="10">
    <location>
        <begin position="1"/>
        <end position="28"/>
    </location>
</feature>
<keyword evidence="2" id="KW-0690">Ribosome biogenesis</keyword>
<keyword evidence="13" id="KW-1185">Reference proteome</keyword>
<feature type="domain" description="JmjC" evidence="11">
    <location>
        <begin position="148"/>
        <end position="260"/>
    </location>
</feature>
<organism evidence="12">
    <name type="scientific">Oikopleura dioica</name>
    <name type="common">Tunicate</name>
    <dbReference type="NCBI Taxonomy" id="34765"/>
    <lineage>
        <taxon>Eukaryota</taxon>
        <taxon>Metazoa</taxon>
        <taxon>Chordata</taxon>
        <taxon>Tunicata</taxon>
        <taxon>Appendicularia</taxon>
        <taxon>Copelata</taxon>
        <taxon>Oikopleuridae</taxon>
        <taxon>Oikopleura</taxon>
    </lineage>
</organism>
<dbReference type="GO" id="GO:0051864">
    <property type="term" value="F:histone H3K36 demethylase activity"/>
    <property type="evidence" value="ECO:0007669"/>
    <property type="project" value="TreeGrafter"/>
</dbReference>
<sequence>MGKKRAAPKAGSSGAAVAKKTKSANNSELKKRLEDNGIFQSKKNGILKDFLYPVSEVDFFSKIYEKTHKLFVRPKLASNASSLFNKERFEAISKTEQLSAFRDFTLLKNENGELRPFEIETSEKTLKEFAAYANLMKIVNDQLYILDFNQPQRFCDDLWRVIADLEETFQTLVGAKARIQPAKSKALPPVFNSTDSFIQQLNGKCSVKIWKASDIDLAPEETIEEFKEDEMRKADEIVELAPGDMLYIPRGAVFSTALENENESSSYLHLTMNSQNTVAQWLNVNFPTFLDKVAFQAKWLREAVSTKIRTNSAKKEYLKHLLEKLAESVNDENVPEEDPMRKDFFAHRLPPYKEPKTFGKMKSFDLNCSVRLSTKKHIYIFEDDRADENADEDVDESDFEDEKEENGAEMSEIERIAANLPKEKEIEEDNKSDLEPENEEEAEIFLLHSWQNDRKMHMISESEPKCLRFPLAYKESLMKLMNAKDDEFILLSDLELPASEAVQFAVSLWAEGLLIPQAND</sequence>
<keyword evidence="9" id="KW-0805">Transcription regulation</keyword>
<comment type="catalytic activity">
    <reaction evidence="7">
        <text>L-histidyl-[ribosomal protein uL15] + 2-oxoglutarate + O2 = (3S)-3-hydroxy-L-histidyl-[ribosomal protein uL15] + succinate + CO2</text>
        <dbReference type="Rhea" id="RHEA:54024"/>
        <dbReference type="Rhea" id="RHEA-COMP:13760"/>
        <dbReference type="Rhea" id="RHEA-COMP:13761"/>
        <dbReference type="ChEBI" id="CHEBI:15379"/>
        <dbReference type="ChEBI" id="CHEBI:16526"/>
        <dbReference type="ChEBI" id="CHEBI:16810"/>
        <dbReference type="ChEBI" id="CHEBI:29979"/>
        <dbReference type="ChEBI" id="CHEBI:30031"/>
        <dbReference type="ChEBI" id="CHEBI:138021"/>
    </reaction>
</comment>
<dbReference type="Proteomes" id="UP000001307">
    <property type="component" value="Unassembled WGS sequence"/>
</dbReference>
<dbReference type="InParanoid" id="E4XT93"/>
<dbReference type="Gene3D" id="3.90.930.40">
    <property type="match status" value="1"/>
</dbReference>
<keyword evidence="9" id="KW-0560">Oxidoreductase</keyword>
<dbReference type="GO" id="GO:0042254">
    <property type="term" value="P:ribosome biogenesis"/>
    <property type="evidence" value="ECO:0007669"/>
    <property type="project" value="UniProtKB-KW"/>
</dbReference>
<accession>E4XT93</accession>
<keyword evidence="4 9" id="KW-0408">Iron</keyword>
<evidence type="ECO:0000256" key="6">
    <source>
        <dbReference type="ARBA" id="ARBA00046256"/>
    </source>
</evidence>
<comment type="similarity">
    <text evidence="5">Belongs to the ROX family. MINA53 subfamily.</text>
</comment>
<evidence type="ECO:0000256" key="2">
    <source>
        <dbReference type="ARBA" id="ARBA00022517"/>
    </source>
</evidence>
<dbReference type="EC" id="1.14.11.-" evidence="9"/>
<name>E4XT93_OIKDI</name>
<evidence type="ECO:0000313" key="13">
    <source>
        <dbReference type="Proteomes" id="UP000001307"/>
    </source>
</evidence>
<keyword evidence="9" id="KW-0804">Transcription</keyword>
<keyword evidence="3 9" id="KW-0479">Metal-binding</keyword>
<evidence type="ECO:0000313" key="12">
    <source>
        <dbReference type="EMBL" id="CBY12955.1"/>
    </source>
</evidence>
<dbReference type="Pfam" id="PF08007">
    <property type="entry name" value="JmjC_2"/>
    <property type="match status" value="1"/>
</dbReference>
<comment type="catalytic activity">
    <reaction evidence="8">
        <text>L-histidyl-[protein] + 2-oxoglutarate + O2 = (3S)-3-hydroxy-L-histidyl-[protein] + succinate + CO2</text>
        <dbReference type="Rhea" id="RHEA:54256"/>
        <dbReference type="Rhea" id="RHEA-COMP:9745"/>
        <dbReference type="Rhea" id="RHEA-COMP:13840"/>
        <dbReference type="ChEBI" id="CHEBI:15379"/>
        <dbReference type="ChEBI" id="CHEBI:16526"/>
        <dbReference type="ChEBI" id="CHEBI:16810"/>
        <dbReference type="ChEBI" id="CHEBI:29979"/>
        <dbReference type="ChEBI" id="CHEBI:30031"/>
        <dbReference type="ChEBI" id="CHEBI:138021"/>
        <dbReference type="EC" id="1.14.11.79"/>
    </reaction>
</comment>
<dbReference type="InterPro" id="IPR003347">
    <property type="entry name" value="JmjC_dom"/>
</dbReference>
<dbReference type="SUPFAM" id="SSF51197">
    <property type="entry name" value="Clavaminate synthase-like"/>
    <property type="match status" value="1"/>
</dbReference>
<evidence type="ECO:0000256" key="5">
    <source>
        <dbReference type="ARBA" id="ARBA00034314"/>
    </source>
</evidence>
<evidence type="ECO:0000256" key="4">
    <source>
        <dbReference type="ARBA" id="ARBA00023004"/>
    </source>
</evidence>
<dbReference type="Gene3D" id="2.60.120.650">
    <property type="entry name" value="Cupin"/>
    <property type="match status" value="1"/>
</dbReference>
<evidence type="ECO:0000256" key="10">
    <source>
        <dbReference type="SAM" id="MobiDB-lite"/>
    </source>
</evidence>
<dbReference type="GO" id="GO:0032453">
    <property type="term" value="F:histone H3K4 demethylase activity"/>
    <property type="evidence" value="ECO:0007669"/>
    <property type="project" value="TreeGrafter"/>
</dbReference>
<evidence type="ECO:0000256" key="7">
    <source>
        <dbReference type="ARBA" id="ARBA00047687"/>
    </source>
</evidence>
<evidence type="ECO:0000256" key="8">
    <source>
        <dbReference type="ARBA" id="ARBA00049465"/>
    </source>
</evidence>
<feature type="compositionally biased region" description="Low complexity" evidence="10">
    <location>
        <begin position="8"/>
        <end position="18"/>
    </location>
</feature>